<dbReference type="CDD" id="cd07563">
    <property type="entry name" value="Peptidase_S41_IRBP"/>
    <property type="match status" value="1"/>
</dbReference>
<organism evidence="2 3">
    <name type="scientific">Dokdonia pacifica</name>
    <dbReference type="NCBI Taxonomy" id="1627892"/>
    <lineage>
        <taxon>Bacteria</taxon>
        <taxon>Pseudomonadati</taxon>
        <taxon>Bacteroidota</taxon>
        <taxon>Flavobacteriia</taxon>
        <taxon>Flavobacteriales</taxon>
        <taxon>Flavobacteriaceae</taxon>
        <taxon>Dokdonia</taxon>
    </lineage>
</organism>
<dbReference type="SUPFAM" id="SSF52096">
    <property type="entry name" value="ClpP/crotonase"/>
    <property type="match status" value="1"/>
</dbReference>
<dbReference type="PANTHER" id="PTHR11261">
    <property type="entry name" value="INTERPHOTORECEPTOR RETINOID-BINDING PROTEIN"/>
    <property type="match status" value="1"/>
</dbReference>
<dbReference type="GO" id="GO:0008236">
    <property type="term" value="F:serine-type peptidase activity"/>
    <property type="evidence" value="ECO:0007669"/>
    <property type="project" value="InterPro"/>
</dbReference>
<dbReference type="PROSITE" id="PS51257">
    <property type="entry name" value="PROKAR_LIPOPROTEIN"/>
    <property type="match status" value="1"/>
</dbReference>
<dbReference type="InterPro" id="IPR029045">
    <property type="entry name" value="ClpP/crotonase-like_dom_sf"/>
</dbReference>
<dbReference type="EMBL" id="FZNY01000005">
    <property type="protein sequence ID" value="SNR97456.1"/>
    <property type="molecule type" value="Genomic_DNA"/>
</dbReference>
<dbReference type="Gene3D" id="3.30.750.44">
    <property type="match status" value="1"/>
</dbReference>
<dbReference type="SMART" id="SM00245">
    <property type="entry name" value="TSPc"/>
    <property type="match status" value="1"/>
</dbReference>
<keyword evidence="3" id="KW-1185">Reference proteome</keyword>
<protein>
    <submittedName>
        <fullName evidence="2">Peptidase family S41</fullName>
    </submittedName>
</protein>
<dbReference type="PANTHER" id="PTHR11261:SF3">
    <property type="entry name" value="RETINOL-BINDING PROTEIN 3"/>
    <property type="match status" value="1"/>
</dbReference>
<name>A0A239AP25_9FLAO</name>
<dbReference type="Gene3D" id="3.90.226.10">
    <property type="entry name" value="2-enoyl-CoA Hydratase, Chain A, domain 1"/>
    <property type="match status" value="1"/>
</dbReference>
<dbReference type="Pfam" id="PF03572">
    <property type="entry name" value="Peptidase_S41"/>
    <property type="match status" value="1"/>
</dbReference>
<feature type="domain" description="Tail specific protease" evidence="1">
    <location>
        <begin position="252"/>
        <end position="442"/>
    </location>
</feature>
<evidence type="ECO:0000313" key="3">
    <source>
        <dbReference type="Proteomes" id="UP000198379"/>
    </source>
</evidence>
<evidence type="ECO:0000259" key="1">
    <source>
        <dbReference type="SMART" id="SM00245"/>
    </source>
</evidence>
<evidence type="ECO:0000313" key="2">
    <source>
        <dbReference type="EMBL" id="SNR97456.1"/>
    </source>
</evidence>
<dbReference type="GO" id="GO:0006508">
    <property type="term" value="P:proteolysis"/>
    <property type="evidence" value="ECO:0007669"/>
    <property type="project" value="InterPro"/>
</dbReference>
<dbReference type="RefSeq" id="WP_089372307.1">
    <property type="nucleotide sequence ID" value="NZ_BMEP01000006.1"/>
</dbReference>
<dbReference type="InterPro" id="IPR005151">
    <property type="entry name" value="Tail-specific_protease"/>
</dbReference>
<gene>
    <name evidence="2" type="ORF">SAMN06265376_10548</name>
</gene>
<dbReference type="AlphaFoldDB" id="A0A239AP25"/>
<accession>A0A239AP25</accession>
<sequence>MKSKIIAIIITILFISCQKQIQEPISINGVWESIGSGWVLQIQDSTQYTLYDVTDISCLPNRQASLEEIRSSLSLQKDTLSLQKGVMTYRFTRATEIPTHCTIPISTTQKQDVLYNFEVFAQTVKEHYVFMELNQIDWPELYQQQKEKILNNPTDPQLYKTIEETLELLGDNHAYLEATDAVYEALEALEEEQEEPSAEEALVEYGDFQIANMVADTYLTEDMTKDSWLIKWGTMENNVGYMQVKAMWLYAALDIPQALIDEVGYVDAYVTTFHTMNEGTYIQKEVAGIAKTMDQIMNDLKDTQAMIIDVRFNGGGQDAVSFEILKRFNDQRRQTVKTKLKHNNGFSPELPLFMDTSPTAYKKPVYVLTSQQTGSAAEAFAISSMSIPYHKRIGAHTQGALSTALEKTLPNGWSFSISNEIYMDVHGNSYENRGVPVDYKLDYPKDRQDFFRYIAHNLTVDKQQVLEAMKALEVN</sequence>
<dbReference type="Proteomes" id="UP000198379">
    <property type="component" value="Unassembled WGS sequence"/>
</dbReference>
<reference evidence="2 3" key="1">
    <citation type="submission" date="2017-06" db="EMBL/GenBank/DDBJ databases">
        <authorList>
            <person name="Kim H.J."/>
            <person name="Triplett B.A."/>
        </authorList>
    </citation>
    <scope>NUCLEOTIDE SEQUENCE [LARGE SCALE GENOMIC DNA]</scope>
    <source>
        <strain evidence="2 3">DSM 25597</strain>
    </source>
</reference>
<dbReference type="OrthoDB" id="6397760at2"/>
<proteinExistence type="predicted"/>